<gene>
    <name evidence="1" type="ORF">GFJ35_13025</name>
</gene>
<dbReference type="RefSeq" id="WP_089425295.1">
    <property type="nucleotide sequence ID" value="NZ_CADEUC010000002.1"/>
</dbReference>
<accession>A0A6B2MBW7</accession>
<evidence type="ECO:0000313" key="1">
    <source>
        <dbReference type="EMBL" id="NDV73000.1"/>
    </source>
</evidence>
<sequence length="72" mass="7675">MTGRRVEQAVLLPVAEAADLAMRAAAEGIPVTDFLGIQVLRGAYGAMHPLVIEFEKRPKAAQSGTDGEEQQP</sequence>
<comment type="caution">
    <text evidence="1">The sequence shown here is derived from an EMBL/GenBank/DDBJ whole genome shotgun (WGS) entry which is preliminary data.</text>
</comment>
<proteinExistence type="predicted"/>
<dbReference type="EMBL" id="JAAEAM010000012">
    <property type="protein sequence ID" value="NDV73000.1"/>
    <property type="molecule type" value="Genomic_DNA"/>
</dbReference>
<organism evidence="1">
    <name type="scientific">Burkholderia cenocepacia</name>
    <dbReference type="NCBI Taxonomy" id="95486"/>
    <lineage>
        <taxon>Bacteria</taxon>
        <taxon>Pseudomonadati</taxon>
        <taxon>Pseudomonadota</taxon>
        <taxon>Betaproteobacteria</taxon>
        <taxon>Burkholderiales</taxon>
        <taxon>Burkholderiaceae</taxon>
        <taxon>Burkholderia</taxon>
        <taxon>Burkholderia cepacia complex</taxon>
    </lineage>
</organism>
<reference evidence="1" key="1">
    <citation type="submission" date="2019-11" db="EMBL/GenBank/DDBJ databases">
        <title>Burkholderia cenocepacia CF.</title>
        <authorList>
            <person name="Vianna E.F."/>
            <person name="Marques E.A."/>
            <person name="Albano R.M."/>
            <person name="Leao R.S."/>
        </authorList>
    </citation>
    <scope>NUCLEOTIDE SEQUENCE</scope>
    <source>
        <strain evidence="1">MS-2140</strain>
    </source>
</reference>
<name>A0A6B2MBW7_9BURK</name>
<protein>
    <submittedName>
        <fullName evidence="1">Uncharacterized protein</fullName>
    </submittedName>
</protein>
<dbReference type="AlphaFoldDB" id="A0A6B2MBW7"/>